<dbReference type="Gene3D" id="3.80.10.10">
    <property type="entry name" value="Ribonuclease Inhibitor"/>
    <property type="match status" value="2"/>
</dbReference>
<feature type="domain" description="Disease resistance protein At4g27190-like leucine-rich repeats" evidence="8">
    <location>
        <begin position="1016"/>
        <end position="1133"/>
    </location>
</feature>
<comment type="similarity">
    <text evidence="1">Belongs to the disease resistance NB-LRR family.</text>
</comment>
<dbReference type="GO" id="GO:0006952">
    <property type="term" value="P:defense response"/>
    <property type="evidence" value="ECO:0007669"/>
    <property type="project" value="UniProtKB-KW"/>
</dbReference>
<evidence type="ECO:0000256" key="2">
    <source>
        <dbReference type="ARBA" id="ARBA00022614"/>
    </source>
</evidence>
<dbReference type="Pfam" id="PF13855">
    <property type="entry name" value="LRR_8"/>
    <property type="match status" value="1"/>
</dbReference>
<dbReference type="OrthoDB" id="1747797at2759"/>
<protein>
    <recommendedName>
        <fullName evidence="11">NB-ARC domain-containing disease resistance protein</fullName>
    </recommendedName>
</protein>
<evidence type="ECO:0000259" key="7">
    <source>
        <dbReference type="Pfam" id="PF00931"/>
    </source>
</evidence>
<dbReference type="PROSITE" id="PS51450">
    <property type="entry name" value="LRR"/>
    <property type="match status" value="1"/>
</dbReference>
<keyword evidence="4" id="KW-0611">Plant defense</keyword>
<dbReference type="Pfam" id="PF00931">
    <property type="entry name" value="NB-ARC"/>
    <property type="match status" value="1"/>
</dbReference>
<reference evidence="9 10" key="1">
    <citation type="submission" date="2019-07" db="EMBL/GenBank/DDBJ databases">
        <title>De Novo Assembly of kiwifruit Actinidia rufa.</title>
        <authorList>
            <person name="Sugita-Konishi S."/>
            <person name="Sato K."/>
            <person name="Mori E."/>
            <person name="Abe Y."/>
            <person name="Kisaki G."/>
            <person name="Hamano K."/>
            <person name="Suezawa K."/>
            <person name="Otani M."/>
            <person name="Fukuda T."/>
            <person name="Manabe T."/>
            <person name="Gomi K."/>
            <person name="Tabuchi M."/>
            <person name="Akimitsu K."/>
            <person name="Kataoka I."/>
        </authorList>
    </citation>
    <scope>NUCLEOTIDE SEQUENCE [LARGE SCALE GENOMIC DNA]</scope>
    <source>
        <strain evidence="10">cv. Fuchu</strain>
    </source>
</reference>
<feature type="region of interest" description="Disordered" evidence="6">
    <location>
        <begin position="32"/>
        <end position="55"/>
    </location>
</feature>
<dbReference type="InterPro" id="IPR027417">
    <property type="entry name" value="P-loop_NTPase"/>
</dbReference>
<feature type="domain" description="Disease resistance protein At4g27190-like leucine-rich repeats" evidence="8">
    <location>
        <begin position="853"/>
        <end position="1001"/>
    </location>
</feature>
<evidence type="ECO:0000313" key="10">
    <source>
        <dbReference type="Proteomes" id="UP000585474"/>
    </source>
</evidence>
<evidence type="ECO:0000259" key="8">
    <source>
        <dbReference type="Pfam" id="PF23247"/>
    </source>
</evidence>
<dbReference type="InterPro" id="IPR001611">
    <property type="entry name" value="Leu-rich_rpt"/>
</dbReference>
<dbReference type="Gene3D" id="1.10.10.10">
    <property type="entry name" value="Winged helix-like DNA-binding domain superfamily/Winged helix DNA-binding domain"/>
    <property type="match status" value="1"/>
</dbReference>
<dbReference type="InterPro" id="IPR057135">
    <property type="entry name" value="At4g27190-like_LRR"/>
</dbReference>
<gene>
    <name evidence="9" type="ORF">Acr_15g0004600</name>
</gene>
<dbReference type="GO" id="GO:0005524">
    <property type="term" value="F:ATP binding"/>
    <property type="evidence" value="ECO:0007669"/>
    <property type="project" value="UniProtKB-KW"/>
</dbReference>
<evidence type="ECO:0000256" key="5">
    <source>
        <dbReference type="ARBA" id="ARBA00022840"/>
    </source>
</evidence>
<dbReference type="InterPro" id="IPR042197">
    <property type="entry name" value="Apaf_helical"/>
</dbReference>
<dbReference type="FunFam" id="3.40.50.300:FF:001091">
    <property type="entry name" value="Probable disease resistance protein At1g61300"/>
    <property type="match status" value="1"/>
</dbReference>
<evidence type="ECO:0000256" key="3">
    <source>
        <dbReference type="ARBA" id="ARBA00022737"/>
    </source>
</evidence>
<dbReference type="InterPro" id="IPR032675">
    <property type="entry name" value="LRR_dom_sf"/>
</dbReference>
<evidence type="ECO:0008006" key="11">
    <source>
        <dbReference type="Google" id="ProtNLM"/>
    </source>
</evidence>
<dbReference type="InterPro" id="IPR003591">
    <property type="entry name" value="Leu-rich_rpt_typical-subtyp"/>
</dbReference>
<dbReference type="InterPro" id="IPR036388">
    <property type="entry name" value="WH-like_DNA-bd_sf"/>
</dbReference>
<dbReference type="Gene3D" id="3.40.50.300">
    <property type="entry name" value="P-loop containing nucleotide triphosphate hydrolases"/>
    <property type="match status" value="1"/>
</dbReference>
<dbReference type="InterPro" id="IPR002182">
    <property type="entry name" value="NB-ARC"/>
</dbReference>
<organism evidence="9 10">
    <name type="scientific">Actinidia rufa</name>
    <dbReference type="NCBI Taxonomy" id="165716"/>
    <lineage>
        <taxon>Eukaryota</taxon>
        <taxon>Viridiplantae</taxon>
        <taxon>Streptophyta</taxon>
        <taxon>Embryophyta</taxon>
        <taxon>Tracheophyta</taxon>
        <taxon>Spermatophyta</taxon>
        <taxon>Magnoliopsida</taxon>
        <taxon>eudicotyledons</taxon>
        <taxon>Gunneridae</taxon>
        <taxon>Pentapetalae</taxon>
        <taxon>asterids</taxon>
        <taxon>Ericales</taxon>
        <taxon>Actinidiaceae</taxon>
        <taxon>Actinidia</taxon>
    </lineage>
</organism>
<evidence type="ECO:0000256" key="1">
    <source>
        <dbReference type="ARBA" id="ARBA00008894"/>
    </source>
</evidence>
<proteinExistence type="inferred from homology"/>
<dbReference type="GO" id="GO:0051707">
    <property type="term" value="P:response to other organism"/>
    <property type="evidence" value="ECO:0007669"/>
    <property type="project" value="UniProtKB-ARBA"/>
</dbReference>
<sequence length="1179" mass="132610">MLWGRKTGGLYRLEGNVQTGGATVRHGFIGISKENGQGKQPLHRGTQSKRRGTWGIRNGTWRIRSGTRAQGDALRYVRKSGQTRVMQPVQDVHREAQRKKTKSILRSCTAKGAVTPKRVSFALDLISGSDFSSCAHKGGEMESRQLAKCFNGWCINLWARYKFSKEAFEKAGKITKFEGTQFESLSYRPPSLEMVSFSSSKMFAGLESRKTKVKEIMKALDDENINVIGICGMGGVGKTTIVEEVFRQANAEKKFDMIVMVVVSQTPNVTKIQDDVAQKLGLKLENFGNAERASALTVGIKREKKILVILDDVWSRLELKEVGVPFGEDHKGCKILLTSRSEDVCSEMDAQKTFPIQVLSELEAWVLFREMVGAAADSSDLNSIATEVARRCGGLPIAIVTIGRALRNRSKDVWIDVVRQLKKPIPKRIKGMDAFVYSRLELSYNYLEDEEAKSLFLLCSLFPEDDEIEVETLVQYGMGLRLFQDVDTIQDGRVRARALVSTLLSSSLLLKEDYYDFVKMHDLVRDAAIVIASKEENKYMVKAGAGLRDWPNPETIFQTYTGISLMSNDIRGLPDGLECPKLETLLLQKNSIQSNLEIPPNFFQGMKDLKVLDMSFNQILSLPQSISLLATLRTLHLVGCQLGDISFIGTLKQLEILDLSGSNIQVVPTQFRQLTHLRLFDLRGCYILEKIVPGVISSLCKLEELYFASHFTNWAVEGEGEEEDSRTSASLAELKSLSQLTSLFLVVPNADLLPHDLKLQNLTRFSIAIGIYPPEPRFQTNLSVTFDTRLSGPAKVLVKRTEALTLSDCQGLEDILKDLDNDGFNELKMLNLESCNEIKYLLDTVDPRVVFRNLEELKLSQLVTFTEICHGQLPSESFSEVRTLEMQFCHSMVNIVPSNLLSRLQCLQTVIADRCDSLQNAFDLEGLATERDGTEFLSTLEKLELRNLPELIHIWKGSLHRVNLCKLREVFLVSCIKVRRIFPPSLVQKLVGLDELRVFYCRNLEEIFGTHNEQQIEIVVPGKSLGTNMSLRNLTNVWVSECDKLRYIFPLSIARGLVLLRNIQIDYCAMVESIVEEEKGEEKVSSIEKIVFPHLHMIILSCLDNLTCFCKGRYAAEYPHLEGIVIESCPKMEIFGHGAQISPNLKKVRLQQGGAEGIWKGDLNSTVQEIFNQKAKPPE</sequence>
<dbReference type="EMBL" id="BJWL01000015">
    <property type="protein sequence ID" value="GFZ01851.1"/>
    <property type="molecule type" value="Genomic_DNA"/>
</dbReference>
<comment type="caution">
    <text evidence="9">The sequence shown here is derived from an EMBL/GenBank/DDBJ whole genome shotgun (WGS) entry which is preliminary data.</text>
</comment>
<evidence type="ECO:0000256" key="6">
    <source>
        <dbReference type="SAM" id="MobiDB-lite"/>
    </source>
</evidence>
<dbReference type="PANTHER" id="PTHR33463">
    <property type="entry name" value="NB-ARC DOMAIN-CONTAINING PROTEIN-RELATED"/>
    <property type="match status" value="1"/>
</dbReference>
<dbReference type="AlphaFoldDB" id="A0A7J0FT39"/>
<accession>A0A7J0FT39</accession>
<feature type="domain" description="NB-ARC" evidence="7">
    <location>
        <begin position="210"/>
        <end position="376"/>
    </location>
</feature>
<keyword evidence="3" id="KW-0677">Repeat</keyword>
<dbReference type="SUPFAM" id="SSF52058">
    <property type="entry name" value="L domain-like"/>
    <property type="match status" value="2"/>
</dbReference>
<dbReference type="Pfam" id="PF23247">
    <property type="entry name" value="LRR_RPS2"/>
    <property type="match status" value="2"/>
</dbReference>
<dbReference type="SUPFAM" id="SSF52540">
    <property type="entry name" value="P-loop containing nucleoside triphosphate hydrolases"/>
    <property type="match status" value="1"/>
</dbReference>
<keyword evidence="10" id="KW-1185">Reference proteome</keyword>
<dbReference type="Proteomes" id="UP000585474">
    <property type="component" value="Unassembled WGS sequence"/>
</dbReference>
<dbReference type="PANTHER" id="PTHR33463:SF198">
    <property type="entry name" value="RPP4C3"/>
    <property type="match status" value="1"/>
</dbReference>
<dbReference type="PRINTS" id="PR00364">
    <property type="entry name" value="DISEASERSIST"/>
</dbReference>
<keyword evidence="5" id="KW-0067">ATP-binding</keyword>
<dbReference type="Gene3D" id="1.10.8.430">
    <property type="entry name" value="Helical domain of apoptotic protease-activating factors"/>
    <property type="match status" value="1"/>
</dbReference>
<evidence type="ECO:0000256" key="4">
    <source>
        <dbReference type="ARBA" id="ARBA00022821"/>
    </source>
</evidence>
<keyword evidence="5" id="KW-0547">Nucleotide-binding</keyword>
<evidence type="ECO:0000313" key="9">
    <source>
        <dbReference type="EMBL" id="GFZ01851.1"/>
    </source>
</evidence>
<keyword evidence="2" id="KW-0433">Leucine-rich repeat</keyword>
<dbReference type="SMART" id="SM00369">
    <property type="entry name" value="LRR_TYP"/>
    <property type="match status" value="3"/>
</dbReference>
<dbReference type="InterPro" id="IPR050905">
    <property type="entry name" value="Plant_NBS-LRR"/>
</dbReference>
<name>A0A7J0FT39_9ERIC</name>
<dbReference type="GO" id="GO:0043531">
    <property type="term" value="F:ADP binding"/>
    <property type="evidence" value="ECO:0007669"/>
    <property type="project" value="InterPro"/>
</dbReference>